<comment type="caution">
    <text evidence="1">The sequence shown here is derived from an EMBL/GenBank/DDBJ whole genome shotgun (WGS) entry which is preliminary data.</text>
</comment>
<name>A0AAN7S1R8_MYCAM</name>
<evidence type="ECO:0000313" key="1">
    <source>
        <dbReference type="EMBL" id="KAK4816406.1"/>
    </source>
</evidence>
<dbReference type="Proteomes" id="UP001333110">
    <property type="component" value="Unassembled WGS sequence"/>
</dbReference>
<evidence type="ECO:0000313" key="2">
    <source>
        <dbReference type="Proteomes" id="UP001333110"/>
    </source>
</evidence>
<dbReference type="GO" id="GO:0061343">
    <property type="term" value="P:cell adhesion involved in heart morphogenesis"/>
    <property type="evidence" value="ECO:0007669"/>
    <property type="project" value="TreeGrafter"/>
</dbReference>
<proteinExistence type="predicted"/>
<gene>
    <name evidence="1" type="ORF">QYF61_016723</name>
</gene>
<accession>A0AAN7S1R8</accession>
<keyword evidence="2" id="KW-1185">Reference proteome</keyword>
<sequence>MPQACQCLRGIWTMPNVINMLKLLVSPEELVEQKAESWTHYKFTAVKGQSKPAVSRVVKPGSSPPSQQHFLHYTQNLLWGALNCPDTCWRDNTGVHKKCRKFLECFDGNFLAQVIEEPMRGGALLDLILTNKDERAEDVKAGGNLGCDDPEMMDFRMLRRGQV</sequence>
<protein>
    <submittedName>
        <fullName evidence="1">Uncharacterized protein</fullName>
    </submittedName>
</protein>
<reference evidence="1 2" key="1">
    <citation type="journal article" date="2023" name="J. Hered.">
        <title>Chromosome-level genome of the wood stork (Mycteria americana) provides insight into avian chromosome evolution.</title>
        <authorList>
            <person name="Flamio R. Jr."/>
            <person name="Ramstad K.M."/>
        </authorList>
    </citation>
    <scope>NUCLEOTIDE SEQUENCE [LARGE SCALE GENOMIC DNA]</scope>
    <source>
        <strain evidence="1">JAX WOST 10</strain>
    </source>
</reference>
<dbReference type="EMBL" id="JAUNZN010000009">
    <property type="protein sequence ID" value="KAK4816406.1"/>
    <property type="molecule type" value="Genomic_DNA"/>
</dbReference>
<dbReference type="AlphaFoldDB" id="A0AAN7S1R8"/>
<dbReference type="GO" id="GO:0031012">
    <property type="term" value="C:extracellular matrix"/>
    <property type="evidence" value="ECO:0007669"/>
    <property type="project" value="TreeGrafter"/>
</dbReference>
<dbReference type="PANTHER" id="PTHR33395">
    <property type="entry name" value="TRANSCRIPTASE, PUTATIVE-RELATED-RELATED"/>
    <property type="match status" value="1"/>
</dbReference>
<organism evidence="1 2">
    <name type="scientific">Mycteria americana</name>
    <name type="common">Wood stork</name>
    <dbReference type="NCBI Taxonomy" id="33587"/>
    <lineage>
        <taxon>Eukaryota</taxon>
        <taxon>Metazoa</taxon>
        <taxon>Chordata</taxon>
        <taxon>Craniata</taxon>
        <taxon>Vertebrata</taxon>
        <taxon>Euteleostomi</taxon>
        <taxon>Archelosauria</taxon>
        <taxon>Archosauria</taxon>
        <taxon>Dinosauria</taxon>
        <taxon>Saurischia</taxon>
        <taxon>Theropoda</taxon>
        <taxon>Coelurosauria</taxon>
        <taxon>Aves</taxon>
        <taxon>Neognathae</taxon>
        <taxon>Neoaves</taxon>
        <taxon>Aequornithes</taxon>
        <taxon>Ciconiiformes</taxon>
        <taxon>Ciconiidae</taxon>
        <taxon>Mycteria</taxon>
    </lineage>
</organism>
<dbReference type="GO" id="GO:0007508">
    <property type="term" value="P:larval heart development"/>
    <property type="evidence" value="ECO:0007669"/>
    <property type="project" value="TreeGrafter"/>
</dbReference>
<dbReference type="PANTHER" id="PTHR33395:SF22">
    <property type="entry name" value="REVERSE TRANSCRIPTASE DOMAIN-CONTAINING PROTEIN"/>
    <property type="match status" value="1"/>
</dbReference>